<dbReference type="InterPro" id="IPR018202">
    <property type="entry name" value="Ser_caboxypep_ser_AS"/>
</dbReference>
<keyword evidence="8" id="KW-1185">Reference proteome</keyword>
<dbReference type="EMBL" id="UYYG01001169">
    <property type="protein sequence ID" value="VDN58547.1"/>
    <property type="molecule type" value="Genomic_DNA"/>
</dbReference>
<keyword evidence="5" id="KW-0732">Signal</keyword>
<name>A0A0N4UBP4_DRAME</name>
<dbReference type="EC" id="3.4.16.-" evidence="5"/>
<dbReference type="FunFam" id="3.40.50.1820:FF:000335">
    <property type="entry name" value="Carboxypeptidase"/>
    <property type="match status" value="1"/>
</dbReference>
<dbReference type="SUPFAM" id="SSF53474">
    <property type="entry name" value="alpha/beta-Hydrolases"/>
    <property type="match status" value="1"/>
</dbReference>
<dbReference type="InterPro" id="IPR001563">
    <property type="entry name" value="Peptidase_S10"/>
</dbReference>
<feature type="chain" id="PRO_5034024088" description="Carboxypeptidase" evidence="5">
    <location>
        <begin position="17"/>
        <end position="465"/>
    </location>
</feature>
<dbReference type="PRINTS" id="PR00724">
    <property type="entry name" value="CRBOXYPTASEC"/>
</dbReference>
<evidence type="ECO:0000256" key="1">
    <source>
        <dbReference type="ARBA" id="ARBA00009431"/>
    </source>
</evidence>
<dbReference type="InterPro" id="IPR029058">
    <property type="entry name" value="AB_hydrolase_fold"/>
</dbReference>
<dbReference type="GO" id="GO:0006508">
    <property type="term" value="P:proteolysis"/>
    <property type="evidence" value="ECO:0007669"/>
    <property type="project" value="UniProtKB-KW"/>
</dbReference>
<dbReference type="Proteomes" id="UP000274756">
    <property type="component" value="Unassembled WGS sequence"/>
</dbReference>
<dbReference type="GO" id="GO:1904715">
    <property type="term" value="P:negative regulation of chaperone-mediated autophagy"/>
    <property type="evidence" value="ECO:0007669"/>
    <property type="project" value="UniProtKB-ARBA"/>
</dbReference>
<dbReference type="WBParaSite" id="DME_0000463701-mRNA-1">
    <property type="protein sequence ID" value="DME_0000463701-mRNA-1"/>
    <property type="gene ID" value="DME_0000463701"/>
</dbReference>
<organism evidence="7 9">
    <name type="scientific">Dracunculus medinensis</name>
    <name type="common">Guinea worm</name>
    <dbReference type="NCBI Taxonomy" id="318479"/>
    <lineage>
        <taxon>Eukaryota</taxon>
        <taxon>Metazoa</taxon>
        <taxon>Ecdysozoa</taxon>
        <taxon>Nematoda</taxon>
        <taxon>Chromadorea</taxon>
        <taxon>Rhabditida</taxon>
        <taxon>Spirurina</taxon>
        <taxon>Dracunculoidea</taxon>
        <taxon>Dracunculidae</taxon>
        <taxon>Dracunculus</taxon>
    </lineage>
</organism>
<dbReference type="PROSITE" id="PS00131">
    <property type="entry name" value="CARBOXYPEPT_SER_SER"/>
    <property type="match status" value="1"/>
</dbReference>
<dbReference type="STRING" id="318479.A0A0N4UBP4"/>
<gene>
    <name evidence="6" type="ORF">DME_LOCUS8520</name>
</gene>
<sequence>MFKIFLLLSIFALTSTKEIEFLPGSDDVPINFKHYSGYFNVSKTNFLHYWFVESQSDPRKDPLIFWFNGGPGCSSLEGILKEMGPYVVNKDGTTLSENIFAWNKFASIVYTESPAGVGFSYSTDANVTTNDDQTALENYEAIKKFFVEFPSFRENPTFIMGESYGGVYVPTLASMIIDNMHIFKINLKGIAIGNGYLNAILNVNSLVSFSYNHGIVSEKIWEILEDECCRKCVETCKLTELDQNCSKLVENIYEFVWSGGLNVYDMYRECDFYQGISINRLTTAIQNFIVLNHLLNNNFIVLNHLLKKFQWSNTMKLDPPCLPDKDLVKYLHRRDVRMAIHIPEEVQAWDICNEQVSLNYKMQYNDMTPFIKKIHEAKLRILLYYGDTDLACNFLMGQQFTANLKLTRTFDKKPWKFNGQIAGFKTIYEDNLTFLTIKGTGHMAPEWKPSQMQYVIEQFLLDRPI</sequence>
<comment type="similarity">
    <text evidence="1 5">Belongs to the peptidase S10 family.</text>
</comment>
<keyword evidence="4 5" id="KW-0378">Hydrolase</keyword>
<evidence type="ECO:0000256" key="3">
    <source>
        <dbReference type="ARBA" id="ARBA00022670"/>
    </source>
</evidence>
<evidence type="ECO:0000313" key="7">
    <source>
        <dbReference type="Proteomes" id="UP000038040"/>
    </source>
</evidence>
<keyword evidence="3 5" id="KW-0645">Protease</keyword>
<evidence type="ECO:0000256" key="5">
    <source>
        <dbReference type="RuleBase" id="RU361156"/>
    </source>
</evidence>
<evidence type="ECO:0000313" key="8">
    <source>
        <dbReference type="Proteomes" id="UP000274756"/>
    </source>
</evidence>
<keyword evidence="2 5" id="KW-0121">Carboxypeptidase</keyword>
<protein>
    <recommendedName>
        <fullName evidence="5">Carboxypeptidase</fullName>
        <ecNumber evidence="5">3.4.16.-</ecNumber>
    </recommendedName>
</protein>
<evidence type="ECO:0000313" key="6">
    <source>
        <dbReference type="EMBL" id="VDN58547.1"/>
    </source>
</evidence>
<dbReference type="PANTHER" id="PTHR11802">
    <property type="entry name" value="SERINE PROTEASE FAMILY S10 SERINE CARBOXYPEPTIDASE"/>
    <property type="match status" value="1"/>
</dbReference>
<accession>A0A0N4UBP4</accession>
<feature type="signal peptide" evidence="5">
    <location>
        <begin position="1"/>
        <end position="16"/>
    </location>
</feature>
<evidence type="ECO:0000256" key="4">
    <source>
        <dbReference type="ARBA" id="ARBA00022801"/>
    </source>
</evidence>
<dbReference type="OrthoDB" id="735686at2759"/>
<evidence type="ECO:0000256" key="2">
    <source>
        <dbReference type="ARBA" id="ARBA00022645"/>
    </source>
</evidence>
<dbReference type="GO" id="GO:0004185">
    <property type="term" value="F:serine-type carboxypeptidase activity"/>
    <property type="evidence" value="ECO:0007669"/>
    <property type="project" value="UniProtKB-UniRule"/>
</dbReference>
<dbReference type="Gene3D" id="3.40.50.1820">
    <property type="entry name" value="alpha/beta hydrolase"/>
    <property type="match status" value="1"/>
</dbReference>
<dbReference type="AlphaFoldDB" id="A0A0N4UBP4"/>
<reference evidence="6 8" key="2">
    <citation type="submission" date="2018-11" db="EMBL/GenBank/DDBJ databases">
        <authorList>
            <consortium name="Pathogen Informatics"/>
        </authorList>
    </citation>
    <scope>NUCLEOTIDE SEQUENCE [LARGE SCALE GENOMIC DNA]</scope>
</reference>
<dbReference type="GO" id="GO:0031647">
    <property type="term" value="P:regulation of protein stability"/>
    <property type="evidence" value="ECO:0007669"/>
    <property type="project" value="UniProtKB-ARBA"/>
</dbReference>
<dbReference type="Proteomes" id="UP000038040">
    <property type="component" value="Unplaced"/>
</dbReference>
<reference evidence="9" key="1">
    <citation type="submission" date="2017-02" db="UniProtKB">
        <authorList>
            <consortium name="WormBaseParasite"/>
        </authorList>
    </citation>
    <scope>IDENTIFICATION</scope>
</reference>
<dbReference type="Pfam" id="PF00450">
    <property type="entry name" value="Peptidase_S10"/>
    <property type="match status" value="1"/>
</dbReference>
<proteinExistence type="inferred from homology"/>
<evidence type="ECO:0000313" key="9">
    <source>
        <dbReference type="WBParaSite" id="DME_0000463701-mRNA-1"/>
    </source>
</evidence>
<dbReference type="PANTHER" id="PTHR11802:SF418">
    <property type="entry name" value="SERINE CARBOXYPEPTIDASE CTSA-1.1"/>
    <property type="match status" value="1"/>
</dbReference>